<evidence type="ECO:0000256" key="1">
    <source>
        <dbReference type="ARBA" id="ARBA00007228"/>
    </source>
</evidence>
<dbReference type="EC" id="2.1.1.-" evidence="5"/>
<organism evidence="5 6">
    <name type="scientific">Listeria grayi</name>
    <name type="common">Listeria murrayi</name>
    <dbReference type="NCBI Taxonomy" id="1641"/>
    <lineage>
        <taxon>Bacteria</taxon>
        <taxon>Bacillati</taxon>
        <taxon>Bacillota</taxon>
        <taxon>Bacilli</taxon>
        <taxon>Bacillales</taxon>
        <taxon>Listeriaceae</taxon>
        <taxon>Listeria</taxon>
    </lineage>
</organism>
<dbReference type="InterPro" id="IPR051259">
    <property type="entry name" value="rRNA_Methyltransferase"/>
</dbReference>
<feature type="domain" description="RNA 2-O ribose methyltransferase substrate binding" evidence="4">
    <location>
        <begin position="31"/>
        <end position="100"/>
    </location>
</feature>
<dbReference type="OrthoDB" id="9794400at2"/>
<evidence type="ECO:0000256" key="2">
    <source>
        <dbReference type="ARBA" id="ARBA00022603"/>
    </source>
</evidence>
<dbReference type="GO" id="GO:0006396">
    <property type="term" value="P:RNA processing"/>
    <property type="evidence" value="ECO:0007669"/>
    <property type="project" value="InterPro"/>
</dbReference>
<dbReference type="RefSeq" id="WP_003755194.1">
    <property type="nucleotide sequence ID" value="NZ_CABKNG010000001.1"/>
</dbReference>
<name>A0A378MIQ5_LISGR</name>
<dbReference type="AlphaFoldDB" id="A0A378MIQ5"/>
<proteinExistence type="inferred from homology"/>
<dbReference type="InterPro" id="IPR029064">
    <property type="entry name" value="Ribosomal_eL30-like_sf"/>
</dbReference>
<dbReference type="Proteomes" id="UP000254879">
    <property type="component" value="Unassembled WGS sequence"/>
</dbReference>
<keyword evidence="3 5" id="KW-0808">Transferase</keyword>
<sequence>MEVITSLQNVHVKTWKKLQTRKGRQKSGQYLVEGFHLVEEALAQDGLVKEVIYTKDTILPFSLTETAFDVYEVTREVSHAISDTKTDQGVFAVVEMLEPSILMLFGKRFLLVDAVQDPGNVGTLIRTADAAGYDAVVLGRGSADLYNPKVIRSAQGSHFHIPVIQANLLEWIGGLEEEGVPVIGALLDEHATKLEDIGPKETLALVVGNEGAGISAPIVERLSERVYIPIYGKSESLNVAVAAGILMYGIRK</sequence>
<dbReference type="CDD" id="cd18095">
    <property type="entry name" value="SpoU-like_rRNA-MTase"/>
    <property type="match status" value="1"/>
</dbReference>
<evidence type="ECO:0000259" key="4">
    <source>
        <dbReference type="SMART" id="SM00967"/>
    </source>
</evidence>
<dbReference type="Gene3D" id="3.30.1330.30">
    <property type="match status" value="1"/>
</dbReference>
<dbReference type="Pfam" id="PF22435">
    <property type="entry name" value="MRM3-like_sub_bind"/>
    <property type="match status" value="1"/>
</dbReference>
<evidence type="ECO:0000313" key="6">
    <source>
        <dbReference type="Proteomes" id="UP000254879"/>
    </source>
</evidence>
<dbReference type="Gene3D" id="3.40.1280.10">
    <property type="match status" value="1"/>
</dbReference>
<dbReference type="InterPro" id="IPR001537">
    <property type="entry name" value="SpoU_MeTrfase"/>
</dbReference>
<dbReference type="SUPFAM" id="SSF75217">
    <property type="entry name" value="alpha/beta knot"/>
    <property type="match status" value="1"/>
</dbReference>
<keyword evidence="2 5" id="KW-0489">Methyltransferase</keyword>
<protein>
    <submittedName>
        <fullName evidence="5">TrmH family tRNA/rRNA methyltransferase</fullName>
        <ecNumber evidence="5">2.1.1.-</ecNumber>
    </submittedName>
</protein>
<comment type="similarity">
    <text evidence="1">Belongs to the class IV-like SAM-binding methyltransferase superfamily. RNA methyltransferase TrmH family.</text>
</comment>
<reference evidence="5 6" key="1">
    <citation type="submission" date="2018-06" db="EMBL/GenBank/DDBJ databases">
        <authorList>
            <consortium name="Pathogen Informatics"/>
            <person name="Doyle S."/>
        </authorList>
    </citation>
    <scope>NUCLEOTIDE SEQUENCE [LARGE SCALE GENOMIC DNA]</scope>
    <source>
        <strain evidence="6">NCTC 10815</strain>
    </source>
</reference>
<dbReference type="GO" id="GO:0005737">
    <property type="term" value="C:cytoplasm"/>
    <property type="evidence" value="ECO:0007669"/>
    <property type="project" value="UniProtKB-ARBA"/>
</dbReference>
<dbReference type="InterPro" id="IPR053888">
    <property type="entry name" value="MRM3-like_sub_bind"/>
</dbReference>
<dbReference type="EMBL" id="UGPG01000001">
    <property type="protein sequence ID" value="STY43645.1"/>
    <property type="molecule type" value="Genomic_DNA"/>
</dbReference>
<dbReference type="SUPFAM" id="SSF55315">
    <property type="entry name" value="L30e-like"/>
    <property type="match status" value="1"/>
</dbReference>
<dbReference type="SMART" id="SM00967">
    <property type="entry name" value="SpoU_sub_bind"/>
    <property type="match status" value="1"/>
</dbReference>
<dbReference type="GO" id="GO:0032259">
    <property type="term" value="P:methylation"/>
    <property type="evidence" value="ECO:0007669"/>
    <property type="project" value="UniProtKB-KW"/>
</dbReference>
<accession>A0A378MIQ5</accession>
<dbReference type="PANTHER" id="PTHR43191">
    <property type="entry name" value="RRNA METHYLTRANSFERASE 3"/>
    <property type="match status" value="1"/>
</dbReference>
<dbReference type="Pfam" id="PF00588">
    <property type="entry name" value="SpoU_methylase"/>
    <property type="match status" value="1"/>
</dbReference>
<dbReference type="InterPro" id="IPR029026">
    <property type="entry name" value="tRNA_m1G_MTases_N"/>
</dbReference>
<dbReference type="GO" id="GO:0003723">
    <property type="term" value="F:RNA binding"/>
    <property type="evidence" value="ECO:0007669"/>
    <property type="project" value="InterPro"/>
</dbReference>
<gene>
    <name evidence="5" type="ORF">NCTC10815_00946</name>
</gene>
<dbReference type="InterPro" id="IPR029028">
    <property type="entry name" value="Alpha/beta_knot_MTases"/>
</dbReference>
<evidence type="ECO:0000256" key="3">
    <source>
        <dbReference type="ARBA" id="ARBA00022679"/>
    </source>
</evidence>
<dbReference type="PANTHER" id="PTHR43191:SF2">
    <property type="entry name" value="RRNA METHYLTRANSFERASE 3, MITOCHONDRIAL"/>
    <property type="match status" value="1"/>
</dbReference>
<dbReference type="InterPro" id="IPR013123">
    <property type="entry name" value="SpoU_subst-bd"/>
</dbReference>
<dbReference type="GO" id="GO:0008173">
    <property type="term" value="F:RNA methyltransferase activity"/>
    <property type="evidence" value="ECO:0007669"/>
    <property type="project" value="InterPro"/>
</dbReference>
<evidence type="ECO:0000313" key="5">
    <source>
        <dbReference type="EMBL" id="STY43645.1"/>
    </source>
</evidence>